<dbReference type="EMBL" id="MTKT01000281">
    <property type="protein sequence ID" value="OWM91422.1"/>
    <property type="molecule type" value="Genomic_DNA"/>
</dbReference>
<proteinExistence type="predicted"/>
<organism evidence="1 2">
    <name type="scientific">Punica granatum</name>
    <name type="common">Pomegranate</name>
    <dbReference type="NCBI Taxonomy" id="22663"/>
    <lineage>
        <taxon>Eukaryota</taxon>
        <taxon>Viridiplantae</taxon>
        <taxon>Streptophyta</taxon>
        <taxon>Embryophyta</taxon>
        <taxon>Tracheophyta</taxon>
        <taxon>Spermatophyta</taxon>
        <taxon>Magnoliopsida</taxon>
        <taxon>eudicotyledons</taxon>
        <taxon>Gunneridae</taxon>
        <taxon>Pentapetalae</taxon>
        <taxon>rosids</taxon>
        <taxon>malvids</taxon>
        <taxon>Myrtales</taxon>
        <taxon>Lythraceae</taxon>
        <taxon>Punica</taxon>
    </lineage>
</organism>
<comment type="caution">
    <text evidence="1">The sequence shown here is derived from an EMBL/GenBank/DDBJ whole genome shotgun (WGS) entry which is preliminary data.</text>
</comment>
<name>A0A218Y4G7_PUNGR</name>
<evidence type="ECO:0000313" key="2">
    <source>
        <dbReference type="Proteomes" id="UP000197138"/>
    </source>
</evidence>
<reference evidence="2" key="1">
    <citation type="journal article" date="2017" name="Plant J.">
        <title>The pomegranate (Punica granatum L.) genome and the genomics of punicalagin biosynthesis.</title>
        <authorList>
            <person name="Qin G."/>
            <person name="Xu C."/>
            <person name="Ming R."/>
            <person name="Tang H."/>
            <person name="Guyot R."/>
            <person name="Kramer E.M."/>
            <person name="Hu Y."/>
            <person name="Yi X."/>
            <person name="Qi Y."/>
            <person name="Xu X."/>
            <person name="Gao Z."/>
            <person name="Pan H."/>
            <person name="Jian J."/>
            <person name="Tian Y."/>
            <person name="Yue Z."/>
            <person name="Xu Y."/>
        </authorList>
    </citation>
    <scope>NUCLEOTIDE SEQUENCE [LARGE SCALE GENOMIC DNA]</scope>
    <source>
        <strain evidence="2">cv. Dabenzi</strain>
    </source>
</reference>
<sequence length="97" mass="10619">MDTKSSSVREWRGAPKMGAWHWVVALLEWCSGRRGLYCRRAGLAAEVIACWECPSLAILTFAYEAVARCPPGAVARSPVGRLFICYEPASCDAGLEL</sequence>
<gene>
    <name evidence="1" type="ORF">CDL15_Pgr017340</name>
</gene>
<evidence type="ECO:0000313" key="1">
    <source>
        <dbReference type="EMBL" id="OWM91422.1"/>
    </source>
</evidence>
<accession>A0A218Y4G7</accession>
<protein>
    <submittedName>
        <fullName evidence="1">Uncharacterized protein</fullName>
    </submittedName>
</protein>
<dbReference type="AlphaFoldDB" id="A0A218Y4G7"/>
<dbReference type="Proteomes" id="UP000197138">
    <property type="component" value="Unassembled WGS sequence"/>
</dbReference>